<proteinExistence type="predicted"/>
<reference evidence="2 3" key="1">
    <citation type="submission" date="2024-04" db="EMBL/GenBank/DDBJ databases">
        <title>Staphylococcus debuckii a clinical isolate.</title>
        <authorList>
            <person name="Magnan C."/>
            <person name="Plumet L."/>
            <person name="Morsli M."/>
            <person name="Molle V."/>
            <person name="Lavigne J.-P."/>
        </authorList>
    </citation>
    <scope>NUCLEOTIDE SEQUENCE [LARGE SCALE GENOMIC DNA]</scope>
    <source>
        <strain evidence="2 3">NSD001</strain>
    </source>
</reference>
<dbReference type="RefSeq" id="WP_341611563.1">
    <property type="nucleotide sequence ID" value="NZ_JBBWSC010000004.1"/>
</dbReference>
<accession>A0ABU9F0K4</accession>
<comment type="caution">
    <text evidence="2">The sequence shown here is derived from an EMBL/GenBank/DDBJ whole genome shotgun (WGS) entry which is preliminary data.</text>
</comment>
<evidence type="ECO:0000313" key="3">
    <source>
        <dbReference type="Proteomes" id="UP001380601"/>
    </source>
</evidence>
<dbReference type="Proteomes" id="UP001380601">
    <property type="component" value="Unassembled WGS sequence"/>
</dbReference>
<keyword evidence="3" id="KW-1185">Reference proteome</keyword>
<keyword evidence="1" id="KW-0732">Signal</keyword>
<organism evidence="2 3">
    <name type="scientific">Staphylococcus debuckii</name>
    <dbReference type="NCBI Taxonomy" id="2044912"/>
    <lineage>
        <taxon>Bacteria</taxon>
        <taxon>Bacillati</taxon>
        <taxon>Bacillota</taxon>
        <taxon>Bacilli</taxon>
        <taxon>Bacillales</taxon>
        <taxon>Staphylococcaceae</taxon>
        <taxon>Staphylococcus</taxon>
    </lineage>
</organism>
<gene>
    <name evidence="2" type="ORF">AADA34_04555</name>
</gene>
<feature type="signal peptide" evidence="1">
    <location>
        <begin position="1"/>
        <end position="18"/>
    </location>
</feature>
<feature type="chain" id="PRO_5046631279" evidence="1">
    <location>
        <begin position="19"/>
        <end position="300"/>
    </location>
</feature>
<dbReference type="EMBL" id="JBBWSC010000004">
    <property type="protein sequence ID" value="MEL0538003.1"/>
    <property type="molecule type" value="Genomic_DNA"/>
</dbReference>
<protein>
    <submittedName>
        <fullName evidence="2">EMYY motif lipoprotein</fullName>
    </submittedName>
</protein>
<dbReference type="PROSITE" id="PS51257">
    <property type="entry name" value="PROKAR_LIPOPROTEIN"/>
    <property type="match status" value="1"/>
</dbReference>
<evidence type="ECO:0000256" key="1">
    <source>
        <dbReference type="SAM" id="SignalP"/>
    </source>
</evidence>
<dbReference type="InterPro" id="IPR048013">
    <property type="entry name" value="EMYY_lipop"/>
</dbReference>
<name>A0ABU9F0K4_9STAP</name>
<keyword evidence="2" id="KW-0449">Lipoprotein</keyword>
<evidence type="ECO:0000313" key="2">
    <source>
        <dbReference type="EMBL" id="MEL0538003.1"/>
    </source>
</evidence>
<dbReference type="NCBIfam" id="NF033194">
    <property type="entry name" value="lipo_EMYY"/>
    <property type="match status" value="1"/>
</dbReference>
<sequence length="300" mass="34734">MKTWLLTILLVIVTISLAACGNRTQSDLNQFEQSMSEVDKKQNHVKKVMDDMHLNRLNELSKSDLTDRNQEDFEQMSKDMDKKLMPAFQSYKEAAKALPAGTKDVKALRSQYLKEVDQQEKALKDDRAYIHLCNQSIKANEDILNYTRLFEKRRAQLEIKVSDAKKAGETKSANALVSKLKDNNKQLQDVAKKYLDGEDPKQTKSVIKNKIEPLISKQIEDLNQSNVTDSETTKARQSAIEMYYSLQNYYETRQQTIDISTKLEDYDMNKLPLTGKDLSKYHKQYNKNLKHLKQELSKNN</sequence>